<dbReference type="EMBL" id="FOBO01000014">
    <property type="protein sequence ID" value="SEN27354.1"/>
    <property type="molecule type" value="Genomic_DNA"/>
</dbReference>
<dbReference type="Proteomes" id="UP000182160">
    <property type="component" value="Unassembled WGS sequence"/>
</dbReference>
<organism evidence="1 2">
    <name type="scientific">Roseovarius tolerans</name>
    <dbReference type="NCBI Taxonomy" id="74031"/>
    <lineage>
        <taxon>Bacteria</taxon>
        <taxon>Pseudomonadati</taxon>
        <taxon>Pseudomonadota</taxon>
        <taxon>Alphaproteobacteria</taxon>
        <taxon>Rhodobacterales</taxon>
        <taxon>Roseobacteraceae</taxon>
        <taxon>Roseovarius</taxon>
    </lineage>
</organism>
<name>A0A1H8F7J1_9RHOB</name>
<evidence type="ECO:0000313" key="2">
    <source>
        <dbReference type="Proteomes" id="UP000182160"/>
    </source>
</evidence>
<sequence>MLTTSHPATDHGGTDRAAEAALDATDFLRRHGAGLCDLLDIANDEVAFDALCDLHSQSGSVFPDTRLVHSALRTIHDALAAAQAGKLDGLSLRAGYCVDTALRWYGARISDLLAAFR</sequence>
<dbReference type="RefSeq" id="WP_074787463.1">
    <property type="nucleotide sequence ID" value="NZ_FOBO01000014.1"/>
</dbReference>
<proteinExistence type="predicted"/>
<dbReference type="AlphaFoldDB" id="A0A1H8F7J1"/>
<protein>
    <submittedName>
        <fullName evidence="1">Uncharacterized protein</fullName>
    </submittedName>
</protein>
<accession>A0A1H8F7J1</accession>
<reference evidence="1 2" key="1">
    <citation type="submission" date="2016-10" db="EMBL/GenBank/DDBJ databases">
        <authorList>
            <person name="de Groot N.N."/>
        </authorList>
    </citation>
    <scope>NUCLEOTIDE SEQUENCE [LARGE SCALE GENOMIC DNA]</scope>
    <source>
        <strain evidence="1 2">DSM 11457</strain>
    </source>
</reference>
<gene>
    <name evidence="1" type="ORF">SAMN04488077_11483</name>
</gene>
<evidence type="ECO:0000313" key="1">
    <source>
        <dbReference type="EMBL" id="SEN27354.1"/>
    </source>
</evidence>